<dbReference type="PRINTS" id="PR00032">
    <property type="entry name" value="HTHARAC"/>
</dbReference>
<sequence>MITKNHDLQLYKELTRFVHEPTQLNQVFFAGNQPEPPELAYQVNFPRLELVIEGVVPMEIGGEKGQSYTENLTLGQALFLPAFSWNKPDWQQPATILSLLFGKQTLGFSILHWDGENFQVLSKESVQRRGPRIGAFILRTLEELTWHPEDQCTARLIVSALLSHALDLIQHPPETLSRSQTLFEAIRGYIEKHYQEPLTRESVATQFYISANYLSQLFHREGKIRFNEYLNQTRLERAKYLLKQYDMKVKEVAHRCGFSDSNYFCRIFRQHTDRSPSEYRVQYRSQLTDFKDS</sequence>
<keyword evidence="2" id="KW-0238">DNA-binding</keyword>
<proteinExistence type="predicted"/>
<reference evidence="5 6" key="1">
    <citation type="submission" date="2018-03" db="EMBL/GenBank/DDBJ databases">
        <title>Whole genome sequencing of Histamine producing bacteria.</title>
        <authorList>
            <person name="Butler K."/>
        </authorList>
    </citation>
    <scope>NUCLEOTIDE SEQUENCE [LARGE SCALE GENOMIC DNA]</scope>
    <source>
        <strain evidence="5 6">DSM 16190</strain>
    </source>
</reference>
<evidence type="ECO:0000256" key="1">
    <source>
        <dbReference type="ARBA" id="ARBA00023015"/>
    </source>
</evidence>
<feature type="domain" description="HTH araC/xylS-type" evidence="4">
    <location>
        <begin position="184"/>
        <end position="282"/>
    </location>
</feature>
<dbReference type="PANTHER" id="PTHR43280:SF10">
    <property type="entry name" value="REGULATORY PROTEIN POCR"/>
    <property type="match status" value="1"/>
</dbReference>
<dbReference type="Gene3D" id="1.10.10.60">
    <property type="entry name" value="Homeodomain-like"/>
    <property type="match status" value="2"/>
</dbReference>
<protein>
    <submittedName>
        <fullName evidence="5">AraC family transcriptional regulator</fullName>
    </submittedName>
</protein>
<keyword evidence="1" id="KW-0805">Transcription regulation</keyword>
<dbReference type="InterPro" id="IPR018062">
    <property type="entry name" value="HTH_AraC-typ_CS"/>
</dbReference>
<dbReference type="PROSITE" id="PS00041">
    <property type="entry name" value="HTH_ARAC_FAMILY_1"/>
    <property type="match status" value="1"/>
</dbReference>
<evidence type="ECO:0000256" key="3">
    <source>
        <dbReference type="ARBA" id="ARBA00023163"/>
    </source>
</evidence>
<evidence type="ECO:0000259" key="4">
    <source>
        <dbReference type="PROSITE" id="PS01124"/>
    </source>
</evidence>
<dbReference type="GO" id="GO:0003700">
    <property type="term" value="F:DNA-binding transcription factor activity"/>
    <property type="evidence" value="ECO:0007669"/>
    <property type="project" value="InterPro"/>
</dbReference>
<keyword evidence="6" id="KW-1185">Reference proteome</keyword>
<dbReference type="InterPro" id="IPR009057">
    <property type="entry name" value="Homeodomain-like_sf"/>
</dbReference>
<dbReference type="OrthoDB" id="1050625at2"/>
<dbReference type="InterPro" id="IPR020449">
    <property type="entry name" value="Tscrpt_reg_AraC-type_HTH"/>
</dbReference>
<evidence type="ECO:0000313" key="6">
    <source>
        <dbReference type="Proteomes" id="UP000240904"/>
    </source>
</evidence>
<accession>A0A2T3N2G4</accession>
<dbReference type="GO" id="GO:0043565">
    <property type="term" value="F:sequence-specific DNA binding"/>
    <property type="evidence" value="ECO:0007669"/>
    <property type="project" value="InterPro"/>
</dbReference>
<dbReference type="EMBL" id="PYMC01000002">
    <property type="protein sequence ID" value="PSW06567.1"/>
    <property type="molecule type" value="Genomic_DNA"/>
</dbReference>
<dbReference type="Proteomes" id="UP000240904">
    <property type="component" value="Unassembled WGS sequence"/>
</dbReference>
<keyword evidence="3" id="KW-0804">Transcription</keyword>
<name>A0A2T3N2G4_9GAMM</name>
<dbReference type="SUPFAM" id="SSF46689">
    <property type="entry name" value="Homeodomain-like"/>
    <property type="match status" value="2"/>
</dbReference>
<evidence type="ECO:0000313" key="5">
    <source>
        <dbReference type="EMBL" id="PSW06567.1"/>
    </source>
</evidence>
<dbReference type="Pfam" id="PF12833">
    <property type="entry name" value="HTH_18"/>
    <property type="match status" value="1"/>
</dbReference>
<evidence type="ECO:0000256" key="2">
    <source>
        <dbReference type="ARBA" id="ARBA00023125"/>
    </source>
</evidence>
<dbReference type="RefSeq" id="WP_107281931.1">
    <property type="nucleotide sequence ID" value="NZ_PYMC01000002.1"/>
</dbReference>
<gene>
    <name evidence="5" type="ORF">C9I89_03250</name>
</gene>
<dbReference type="AlphaFoldDB" id="A0A2T3N2G4"/>
<dbReference type="SMART" id="SM00342">
    <property type="entry name" value="HTH_ARAC"/>
    <property type="match status" value="1"/>
</dbReference>
<organism evidence="5 6">
    <name type="scientific">Photobacterium lipolyticum</name>
    <dbReference type="NCBI Taxonomy" id="266810"/>
    <lineage>
        <taxon>Bacteria</taxon>
        <taxon>Pseudomonadati</taxon>
        <taxon>Pseudomonadota</taxon>
        <taxon>Gammaproteobacteria</taxon>
        <taxon>Vibrionales</taxon>
        <taxon>Vibrionaceae</taxon>
        <taxon>Photobacterium</taxon>
    </lineage>
</organism>
<dbReference type="PANTHER" id="PTHR43280">
    <property type="entry name" value="ARAC-FAMILY TRANSCRIPTIONAL REGULATOR"/>
    <property type="match status" value="1"/>
</dbReference>
<dbReference type="PROSITE" id="PS01124">
    <property type="entry name" value="HTH_ARAC_FAMILY_2"/>
    <property type="match status" value="1"/>
</dbReference>
<comment type="caution">
    <text evidence="5">The sequence shown here is derived from an EMBL/GenBank/DDBJ whole genome shotgun (WGS) entry which is preliminary data.</text>
</comment>
<dbReference type="InterPro" id="IPR018060">
    <property type="entry name" value="HTH_AraC"/>
</dbReference>